<keyword evidence="1" id="KW-0560">Oxidoreductase</keyword>
<evidence type="ECO:0000256" key="1">
    <source>
        <dbReference type="ARBA" id="ARBA00023002"/>
    </source>
</evidence>
<dbReference type="InterPro" id="IPR016162">
    <property type="entry name" value="Ald_DH_N"/>
</dbReference>
<protein>
    <submittedName>
        <fullName evidence="3">Aldehyde dehydrogenase (NADP(+))</fullName>
    </submittedName>
</protein>
<dbReference type="Gene3D" id="3.40.309.10">
    <property type="entry name" value="Aldehyde Dehydrogenase, Chain A, domain 2"/>
    <property type="match status" value="1"/>
</dbReference>
<dbReference type="Gene3D" id="3.40.605.10">
    <property type="entry name" value="Aldehyde Dehydrogenase, Chain A, domain 1"/>
    <property type="match status" value="1"/>
</dbReference>
<accession>A0A7C4LJJ1</accession>
<gene>
    <name evidence="3" type="ORF">ENS64_02960</name>
</gene>
<evidence type="ECO:0000313" key="3">
    <source>
        <dbReference type="EMBL" id="HGT38215.1"/>
    </source>
</evidence>
<dbReference type="InterPro" id="IPR015590">
    <property type="entry name" value="Aldehyde_DH_dom"/>
</dbReference>
<dbReference type="SUPFAM" id="SSF53720">
    <property type="entry name" value="ALDH-like"/>
    <property type="match status" value="1"/>
</dbReference>
<feature type="domain" description="Aldehyde dehydrogenase" evidence="2">
    <location>
        <begin position="12"/>
        <end position="425"/>
    </location>
</feature>
<evidence type="ECO:0000259" key="2">
    <source>
        <dbReference type="Pfam" id="PF00171"/>
    </source>
</evidence>
<dbReference type="GO" id="GO:0016620">
    <property type="term" value="F:oxidoreductase activity, acting on the aldehyde or oxo group of donors, NAD or NADP as acceptor"/>
    <property type="evidence" value="ECO:0007669"/>
    <property type="project" value="InterPro"/>
</dbReference>
<dbReference type="PANTHER" id="PTHR43353:SF3">
    <property type="entry name" value="ALDEHYDE DEHYDROGENASE-RELATED"/>
    <property type="match status" value="1"/>
</dbReference>
<dbReference type="InterPro" id="IPR044151">
    <property type="entry name" value="ALDH_KGSADH"/>
</dbReference>
<dbReference type="PANTHER" id="PTHR43353">
    <property type="entry name" value="SUCCINATE-SEMIALDEHYDE DEHYDROGENASE, MITOCHONDRIAL"/>
    <property type="match status" value="1"/>
</dbReference>
<name>A0A7C4LJJ1_9PLAN</name>
<organism evidence="3">
    <name type="scientific">Schlesneria paludicola</name>
    <dbReference type="NCBI Taxonomy" id="360056"/>
    <lineage>
        <taxon>Bacteria</taxon>
        <taxon>Pseudomonadati</taxon>
        <taxon>Planctomycetota</taxon>
        <taxon>Planctomycetia</taxon>
        <taxon>Planctomycetales</taxon>
        <taxon>Planctomycetaceae</taxon>
        <taxon>Schlesneria</taxon>
    </lineage>
</organism>
<dbReference type="Pfam" id="PF00171">
    <property type="entry name" value="Aldedh"/>
    <property type="match status" value="1"/>
</dbReference>
<dbReference type="CDD" id="cd07129">
    <property type="entry name" value="ALDH_KGSADH"/>
    <property type="match status" value="1"/>
</dbReference>
<dbReference type="EMBL" id="DSVQ01000006">
    <property type="protein sequence ID" value="HGT38215.1"/>
    <property type="molecule type" value="Genomic_DNA"/>
</dbReference>
<reference evidence="3" key="1">
    <citation type="journal article" date="2020" name="mSystems">
        <title>Genome- and Community-Level Interaction Insights into Carbon Utilization and Element Cycling Functions of Hydrothermarchaeota in Hydrothermal Sediment.</title>
        <authorList>
            <person name="Zhou Z."/>
            <person name="Liu Y."/>
            <person name="Xu W."/>
            <person name="Pan J."/>
            <person name="Luo Z.H."/>
            <person name="Li M."/>
        </authorList>
    </citation>
    <scope>NUCLEOTIDE SEQUENCE [LARGE SCALE GENOMIC DNA]</scope>
    <source>
        <strain evidence="3">SpSt-508</strain>
    </source>
</reference>
<sequence length="528" mass="55793">MPAQPVLIGGEWRSSVGTTLFHAVDPQTREHLPDAYPISPWSEIDECLRYAAAAAAAVQGWPGERFARFLDRYADLIEQRASELVMLAHRETGLPVQPRLKDAELPRTTNQLRQAAAAAREGSWVEATIDSKVNIRSQREPIGPVAVFGPNNFPFAFNSIAGGDFAAAVAAGNPVIAKAHSSHPGTTRLFAEAALRAAQETDLPPGFVQMLYRTNHADGCRLVADSRLGAVGYTGSRAAGLALKAAADAVGKPIYLELSSINPVVLLPGAIAERRAELAEQFTSSCLMGAGQFCTNPGLVLAVSGEDTEALLAEVGQKFAAAPVAPLLSAGVLQHLTAGIGTLIAHGAVLVAGGQPGGGTGFCHQNTLLRVSGKAFLQHPRELQTEAFGNASLWVIADSFDELLQVLTELEGNLTGSIYSANDGRDDSLYERAAAVLRPKVGRLLNDKMPTGVAVVPAMNHGGPFPATGHPGFTAVGIPAALRRFTRLACYDNVRLARLPRTLQNANPTGAMWRLIDGHWTQGDVPAA</sequence>
<proteinExistence type="predicted"/>
<dbReference type="InterPro" id="IPR050740">
    <property type="entry name" value="Aldehyde_DH_Superfamily"/>
</dbReference>
<comment type="caution">
    <text evidence="3">The sequence shown here is derived from an EMBL/GenBank/DDBJ whole genome shotgun (WGS) entry which is preliminary data.</text>
</comment>
<dbReference type="InterPro" id="IPR016161">
    <property type="entry name" value="Ald_DH/histidinol_DH"/>
</dbReference>
<dbReference type="InterPro" id="IPR016163">
    <property type="entry name" value="Ald_DH_C"/>
</dbReference>
<dbReference type="AlphaFoldDB" id="A0A7C4LJJ1"/>